<protein>
    <submittedName>
        <fullName evidence="4">Glycosyltransferase involved in cell wall biosynthesis</fullName>
    </submittedName>
</protein>
<accession>A0A4R6WB87</accession>
<gene>
    <name evidence="4" type="ORF">CLV99_3231</name>
</gene>
<dbReference type="OrthoDB" id="9801609at2"/>
<dbReference type="GO" id="GO:0009103">
    <property type="term" value="P:lipopolysaccharide biosynthetic process"/>
    <property type="evidence" value="ECO:0007669"/>
    <property type="project" value="TreeGrafter"/>
</dbReference>
<dbReference type="SUPFAM" id="SSF53756">
    <property type="entry name" value="UDP-Glycosyltransferase/glycogen phosphorylase"/>
    <property type="match status" value="1"/>
</dbReference>
<dbReference type="InterPro" id="IPR001296">
    <property type="entry name" value="Glyco_trans_1"/>
</dbReference>
<dbReference type="RefSeq" id="WP_133585440.1">
    <property type="nucleotide sequence ID" value="NZ_SNYV01000015.1"/>
</dbReference>
<dbReference type="EMBL" id="SNYV01000015">
    <property type="protein sequence ID" value="TDQ76638.1"/>
    <property type="molecule type" value="Genomic_DNA"/>
</dbReference>
<dbReference type="Pfam" id="PF00534">
    <property type="entry name" value="Glycos_transf_1"/>
    <property type="match status" value="1"/>
</dbReference>
<evidence type="ECO:0000313" key="4">
    <source>
        <dbReference type="EMBL" id="TDQ76638.1"/>
    </source>
</evidence>
<feature type="domain" description="Glycosyl transferase family 1" evidence="2">
    <location>
        <begin position="190"/>
        <end position="342"/>
    </location>
</feature>
<dbReference type="PANTHER" id="PTHR46401:SF2">
    <property type="entry name" value="GLYCOSYLTRANSFERASE WBBK-RELATED"/>
    <property type="match status" value="1"/>
</dbReference>
<dbReference type="CDD" id="cd03809">
    <property type="entry name" value="GT4_MtfB-like"/>
    <property type="match status" value="1"/>
</dbReference>
<proteinExistence type="predicted"/>
<dbReference type="Proteomes" id="UP000295292">
    <property type="component" value="Unassembled WGS sequence"/>
</dbReference>
<keyword evidence="1 4" id="KW-0808">Transferase</keyword>
<evidence type="ECO:0000259" key="2">
    <source>
        <dbReference type="Pfam" id="PF00534"/>
    </source>
</evidence>
<name>A0A4R6WB87_9SPHI</name>
<evidence type="ECO:0000313" key="5">
    <source>
        <dbReference type="Proteomes" id="UP000295292"/>
    </source>
</evidence>
<dbReference type="PANTHER" id="PTHR46401">
    <property type="entry name" value="GLYCOSYLTRANSFERASE WBBK-RELATED"/>
    <property type="match status" value="1"/>
</dbReference>
<evidence type="ECO:0000256" key="1">
    <source>
        <dbReference type="ARBA" id="ARBA00022679"/>
    </source>
</evidence>
<dbReference type="InterPro" id="IPR028098">
    <property type="entry name" value="Glyco_trans_4-like_N"/>
</dbReference>
<dbReference type="Gene3D" id="3.40.50.2000">
    <property type="entry name" value="Glycogen Phosphorylase B"/>
    <property type="match status" value="2"/>
</dbReference>
<dbReference type="GO" id="GO:0016757">
    <property type="term" value="F:glycosyltransferase activity"/>
    <property type="evidence" value="ECO:0007669"/>
    <property type="project" value="InterPro"/>
</dbReference>
<dbReference type="Pfam" id="PF13439">
    <property type="entry name" value="Glyco_transf_4"/>
    <property type="match status" value="1"/>
</dbReference>
<comment type="caution">
    <text evidence="4">The sequence shown here is derived from an EMBL/GenBank/DDBJ whole genome shotgun (WGS) entry which is preliminary data.</text>
</comment>
<keyword evidence="5" id="KW-1185">Reference proteome</keyword>
<reference evidence="4 5" key="1">
    <citation type="submission" date="2019-03" db="EMBL/GenBank/DDBJ databases">
        <title>Genomic Encyclopedia of Archaeal and Bacterial Type Strains, Phase II (KMG-II): from individual species to whole genera.</title>
        <authorList>
            <person name="Goeker M."/>
        </authorList>
    </citation>
    <scope>NUCLEOTIDE SEQUENCE [LARGE SCALE GENOMIC DNA]</scope>
    <source>
        <strain evidence="4 5">DSM 28353</strain>
    </source>
</reference>
<evidence type="ECO:0000259" key="3">
    <source>
        <dbReference type="Pfam" id="PF13439"/>
    </source>
</evidence>
<sequence length="364" mass="42013">MNILYDYQIFVAQKFGGISRYFVDLMAGIENMPGFSTHLEVVGNKNYYLPLRYFKEFSLIEKLKKYPRKEHKAFLKNQRTTLEMLDSGDIDVFHPTYYDSYFIDQVKKPLVITIHDMIYENFPSLFPSNEPTAHQKRLHIERADQIIAVSQRTKEDILKYYDVNDDKITVVHHGIDQYVPLSYEGIEDLPREYVLYVGSRSGYKNFDLLVQAFSGISKKYDGLKLVVAESPLGIAEEELLWRNGIQDKVITFAASDGQLNTLYKNAFFFVYPSTYEGFGLPILEAYKNECPVLLSNASCFPEIAGEAAAYFETFSLESLIEQMDLLIENSAYRNQLIQLGKEKLQEYPMESCIDRTAAVYKMLA</sequence>
<dbReference type="AlphaFoldDB" id="A0A4R6WB87"/>
<organism evidence="4 5">
    <name type="scientific">Sphingobacterium yanglingense</name>
    <dbReference type="NCBI Taxonomy" id="1437280"/>
    <lineage>
        <taxon>Bacteria</taxon>
        <taxon>Pseudomonadati</taxon>
        <taxon>Bacteroidota</taxon>
        <taxon>Sphingobacteriia</taxon>
        <taxon>Sphingobacteriales</taxon>
        <taxon>Sphingobacteriaceae</taxon>
        <taxon>Sphingobacterium</taxon>
    </lineage>
</organism>
<feature type="domain" description="Glycosyltransferase subfamily 4-like N-terminal" evidence="3">
    <location>
        <begin position="66"/>
        <end position="176"/>
    </location>
</feature>